<dbReference type="GO" id="GO:0003677">
    <property type="term" value="F:DNA binding"/>
    <property type="evidence" value="ECO:0007669"/>
    <property type="project" value="UniProtKB-UniRule"/>
</dbReference>
<dbReference type="EMBL" id="JARTCD010000046">
    <property type="protein sequence ID" value="KAJ8655737.1"/>
    <property type="molecule type" value="Genomic_DNA"/>
</dbReference>
<dbReference type="InterPro" id="IPR009071">
    <property type="entry name" value="HMG_box_dom"/>
</dbReference>
<dbReference type="PANTHER" id="PTHR48112:SF22">
    <property type="entry name" value="MITOCHONDRIAL TRANSCRIPTION FACTOR A, ISOFORM B"/>
    <property type="match status" value="1"/>
</dbReference>
<dbReference type="InterPro" id="IPR036910">
    <property type="entry name" value="HMG_box_dom_sf"/>
</dbReference>
<evidence type="ECO:0000256" key="3">
    <source>
        <dbReference type="SAM" id="MobiDB-lite"/>
    </source>
</evidence>
<sequence>MTRTRKQRIAYLYRMINQNFEQLSTLLNQKEEEEPAPEEKEKKKKDPRKPKKPVCGYAFFTQAEMEAAKEELGVNPRMSSVITLCAKKWKTLTPKQKEPYEKMARESKEEYYKKLKIYNQIIREEKRQPVSGESSKSVNQENNKKEEANKKVATTTKHVSFKDDQNMENDSDKEIEEASEEY</sequence>
<feature type="region of interest" description="Disordered" evidence="3">
    <location>
        <begin position="26"/>
        <end position="53"/>
    </location>
</feature>
<dbReference type="GO" id="GO:0006357">
    <property type="term" value="P:regulation of transcription by RNA polymerase II"/>
    <property type="evidence" value="ECO:0007669"/>
    <property type="project" value="TreeGrafter"/>
</dbReference>
<dbReference type="GO" id="GO:0005634">
    <property type="term" value="C:nucleus"/>
    <property type="evidence" value="ECO:0007669"/>
    <property type="project" value="UniProtKB-UniRule"/>
</dbReference>
<dbReference type="GeneID" id="83216030"/>
<dbReference type="PANTHER" id="PTHR48112">
    <property type="entry name" value="HIGH MOBILITY GROUP PROTEIN DSP1"/>
    <property type="match status" value="1"/>
</dbReference>
<evidence type="ECO:0000259" key="4">
    <source>
        <dbReference type="PROSITE" id="PS50118"/>
    </source>
</evidence>
<reference evidence="5 6" key="1">
    <citation type="submission" date="2023-03" db="EMBL/GenBank/DDBJ databases">
        <title>Genome sequence of Lichtheimia ornata CBS 291.66.</title>
        <authorList>
            <person name="Mohabir J.T."/>
            <person name="Shea T.P."/>
            <person name="Kurbessoian T."/>
            <person name="Berby B."/>
            <person name="Fontaine J."/>
            <person name="Livny J."/>
            <person name="Gnirke A."/>
            <person name="Stajich J.E."/>
            <person name="Cuomo C.A."/>
        </authorList>
    </citation>
    <scope>NUCLEOTIDE SEQUENCE [LARGE SCALE GENOMIC DNA]</scope>
    <source>
        <strain evidence="5">CBS 291.66</strain>
    </source>
</reference>
<feature type="DNA-binding region" description="HMG box" evidence="2">
    <location>
        <begin position="50"/>
        <end position="119"/>
    </location>
</feature>
<dbReference type="Gene3D" id="1.10.30.10">
    <property type="entry name" value="High mobility group box domain"/>
    <property type="match status" value="1"/>
</dbReference>
<accession>A0AAD7UYC5</accession>
<keyword evidence="1 2" id="KW-0238">DNA-binding</keyword>
<evidence type="ECO:0000256" key="1">
    <source>
        <dbReference type="ARBA" id="ARBA00023125"/>
    </source>
</evidence>
<keyword evidence="2" id="KW-0539">Nucleus</keyword>
<evidence type="ECO:0000313" key="6">
    <source>
        <dbReference type="Proteomes" id="UP001234581"/>
    </source>
</evidence>
<evidence type="ECO:0000313" key="5">
    <source>
        <dbReference type="EMBL" id="KAJ8655737.1"/>
    </source>
</evidence>
<comment type="caution">
    <text evidence="5">The sequence shown here is derived from an EMBL/GenBank/DDBJ whole genome shotgun (WGS) entry which is preliminary data.</text>
</comment>
<dbReference type="PROSITE" id="PS50118">
    <property type="entry name" value="HMG_BOX_2"/>
    <property type="match status" value="1"/>
</dbReference>
<organism evidence="5 6">
    <name type="scientific">Lichtheimia ornata</name>
    <dbReference type="NCBI Taxonomy" id="688661"/>
    <lineage>
        <taxon>Eukaryota</taxon>
        <taxon>Fungi</taxon>
        <taxon>Fungi incertae sedis</taxon>
        <taxon>Mucoromycota</taxon>
        <taxon>Mucoromycotina</taxon>
        <taxon>Mucoromycetes</taxon>
        <taxon>Mucorales</taxon>
        <taxon>Lichtheimiaceae</taxon>
        <taxon>Lichtheimia</taxon>
    </lineage>
</organism>
<feature type="compositionally biased region" description="Basic residues" evidence="3">
    <location>
        <begin position="42"/>
        <end position="52"/>
    </location>
</feature>
<dbReference type="Pfam" id="PF09011">
    <property type="entry name" value="HMG_box_2"/>
    <property type="match status" value="1"/>
</dbReference>
<dbReference type="Proteomes" id="UP001234581">
    <property type="component" value="Unassembled WGS sequence"/>
</dbReference>
<feature type="region of interest" description="Disordered" evidence="3">
    <location>
        <begin position="123"/>
        <end position="182"/>
    </location>
</feature>
<feature type="compositionally biased region" description="Acidic residues" evidence="3">
    <location>
        <begin position="166"/>
        <end position="182"/>
    </location>
</feature>
<dbReference type="InterPro" id="IPR050342">
    <property type="entry name" value="HMGB"/>
</dbReference>
<keyword evidence="6" id="KW-1185">Reference proteome</keyword>
<evidence type="ECO:0000256" key="2">
    <source>
        <dbReference type="PROSITE-ProRule" id="PRU00267"/>
    </source>
</evidence>
<dbReference type="AlphaFoldDB" id="A0AAD7UYC5"/>
<feature type="compositionally biased region" description="Polar residues" evidence="3">
    <location>
        <begin position="131"/>
        <end position="140"/>
    </location>
</feature>
<dbReference type="SMART" id="SM00398">
    <property type="entry name" value="HMG"/>
    <property type="match status" value="1"/>
</dbReference>
<protein>
    <recommendedName>
        <fullName evidence="4">HMG box domain-containing protein</fullName>
    </recommendedName>
</protein>
<dbReference type="RefSeq" id="XP_058340650.1">
    <property type="nucleotide sequence ID" value="XM_058488625.1"/>
</dbReference>
<name>A0AAD7UYC5_9FUNG</name>
<gene>
    <name evidence="5" type="ORF">O0I10_008623</name>
</gene>
<feature type="domain" description="HMG box" evidence="4">
    <location>
        <begin position="50"/>
        <end position="119"/>
    </location>
</feature>
<dbReference type="SUPFAM" id="SSF47095">
    <property type="entry name" value="HMG-box"/>
    <property type="match status" value="1"/>
</dbReference>
<proteinExistence type="predicted"/>